<reference evidence="2 3" key="1">
    <citation type="journal article" date="2019" name="Genome Biol. Evol.">
        <title>Insights into the evolution of the New World diploid cottons (Gossypium, subgenus Houzingenia) based on genome sequencing.</title>
        <authorList>
            <person name="Grover C.E."/>
            <person name="Arick M.A. 2nd"/>
            <person name="Thrash A."/>
            <person name="Conover J.L."/>
            <person name="Sanders W.S."/>
            <person name="Peterson D.G."/>
            <person name="Frelichowski J.E."/>
            <person name="Scheffler J.A."/>
            <person name="Scheffler B.E."/>
            <person name="Wendel J.F."/>
        </authorList>
    </citation>
    <scope>NUCLEOTIDE SEQUENCE [LARGE SCALE GENOMIC DNA]</scope>
    <source>
        <strain evidence="2">8</strain>
        <tissue evidence="2">Leaf</tissue>
    </source>
</reference>
<proteinExistence type="predicted"/>
<evidence type="ECO:0000313" key="3">
    <source>
        <dbReference type="Proteomes" id="UP000593568"/>
    </source>
</evidence>
<feature type="chain" id="PRO_5029650402" description="Pentatricopeptide repeat-containing protein" evidence="1">
    <location>
        <begin position="20"/>
        <end position="269"/>
    </location>
</feature>
<evidence type="ECO:0008006" key="4">
    <source>
        <dbReference type="Google" id="ProtNLM"/>
    </source>
</evidence>
<protein>
    <recommendedName>
        <fullName evidence="4">Pentatricopeptide repeat-containing protein</fullName>
    </recommendedName>
</protein>
<dbReference type="EMBL" id="JABEZW010226903">
    <property type="protein sequence ID" value="MBA0787965.1"/>
    <property type="molecule type" value="Genomic_DNA"/>
</dbReference>
<keyword evidence="1" id="KW-0732">Signal</keyword>
<evidence type="ECO:0000313" key="2">
    <source>
        <dbReference type="EMBL" id="MBA0787965.1"/>
    </source>
</evidence>
<dbReference type="Proteomes" id="UP000593568">
    <property type="component" value="Unassembled WGS sequence"/>
</dbReference>
<keyword evidence="3" id="KW-1185">Reference proteome</keyword>
<feature type="signal peptide" evidence="1">
    <location>
        <begin position="1"/>
        <end position="19"/>
    </location>
</feature>
<gene>
    <name evidence="2" type="ORF">Gotri_027324</name>
</gene>
<evidence type="ECO:0000256" key="1">
    <source>
        <dbReference type="SAM" id="SignalP"/>
    </source>
</evidence>
<comment type="caution">
    <text evidence="2">The sequence shown here is derived from an EMBL/GenBank/DDBJ whole genome shotgun (WGS) entry which is preliminary data.</text>
</comment>
<name>A0A7J9FTT5_9ROSI</name>
<organism evidence="2 3">
    <name type="scientific">Gossypium trilobum</name>
    <dbReference type="NCBI Taxonomy" id="34281"/>
    <lineage>
        <taxon>Eukaryota</taxon>
        <taxon>Viridiplantae</taxon>
        <taxon>Streptophyta</taxon>
        <taxon>Embryophyta</taxon>
        <taxon>Tracheophyta</taxon>
        <taxon>Spermatophyta</taxon>
        <taxon>Magnoliopsida</taxon>
        <taxon>eudicotyledons</taxon>
        <taxon>Gunneridae</taxon>
        <taxon>Pentapetalae</taxon>
        <taxon>rosids</taxon>
        <taxon>malvids</taxon>
        <taxon>Malvales</taxon>
        <taxon>Malvaceae</taxon>
        <taxon>Malvoideae</taxon>
        <taxon>Gossypium</taxon>
    </lineage>
</organism>
<dbReference type="AlphaFoldDB" id="A0A7J9FTT5"/>
<accession>A0A7J9FTT5</accession>
<sequence length="269" mass="29392">MYRWTLLVAIVELWSYVIGHSSKPMTIAKNASYGGLSTKVWIKKSTRTGTNKSAKEEGQSASSLEDLVVSATLMSNIHLEQQHADVCKTCEDDRGLQGGTKQEGMMRSAIVGNPTDRLDVGCYSAIMEGKSSIKTMVVLLECCSDGVVKDELVVIIRKMNVPPKNGLEAVFLHKLRSMIRINVLEGFNNIIEACWWVFPRLCYTCFVASNCRVGVSWSLLDINTMKFNEDGSSHGKPSLAGCDGALRDATGCVKGSLFSPLGIVCLNEV</sequence>